<dbReference type="Gene3D" id="2.30.110.10">
    <property type="entry name" value="Electron Transport, Fmn-binding Protein, Chain A"/>
    <property type="match status" value="1"/>
</dbReference>
<dbReference type="OrthoDB" id="162914at2"/>
<evidence type="ECO:0000259" key="2">
    <source>
        <dbReference type="Pfam" id="PF01243"/>
    </source>
</evidence>
<dbReference type="InterPro" id="IPR052019">
    <property type="entry name" value="F420H2_bilvrd_red/Heme_oxyg"/>
</dbReference>
<dbReference type="STRING" id="57704.SAMN04489793_1751"/>
<evidence type="ECO:0000256" key="1">
    <source>
        <dbReference type="ARBA" id="ARBA00023002"/>
    </source>
</evidence>
<proteinExistence type="predicted"/>
<protein>
    <submittedName>
        <fullName evidence="3">PPOX class probable F420-dependent enzyme</fullName>
    </submittedName>
</protein>
<feature type="domain" description="Pyridoxamine 5'-phosphate oxidase N-terminal" evidence="2">
    <location>
        <begin position="5"/>
        <end position="126"/>
    </location>
</feature>
<sequence length="133" mass="14874">MTADIPEAARALLDQALVVDLATVRPDGGPQVNPMWFLFEDGLIWFTHTDFRQKFRNLQHEPRVAISILPEGNPYGYLEIRGELDRIEPDPTGSLYTRLAERYGQGSVVPPDAADRVKIAIRPTRFSGNALQG</sequence>
<evidence type="ECO:0000313" key="4">
    <source>
        <dbReference type="Proteomes" id="UP000182241"/>
    </source>
</evidence>
<reference evidence="4" key="1">
    <citation type="submission" date="2016-10" db="EMBL/GenBank/DDBJ databases">
        <authorList>
            <person name="Varghese N."/>
            <person name="Submissions S."/>
        </authorList>
    </citation>
    <scope>NUCLEOTIDE SEQUENCE [LARGE SCALE GENOMIC DNA]</scope>
    <source>
        <strain evidence="4">DSM 44234</strain>
    </source>
</reference>
<dbReference type="SUPFAM" id="SSF50475">
    <property type="entry name" value="FMN-binding split barrel"/>
    <property type="match status" value="1"/>
</dbReference>
<keyword evidence="1" id="KW-0560">Oxidoreductase</keyword>
<dbReference type="PANTHER" id="PTHR35176:SF6">
    <property type="entry name" value="HEME OXYGENASE HI_0854-RELATED"/>
    <property type="match status" value="1"/>
</dbReference>
<dbReference type="InterPro" id="IPR019920">
    <property type="entry name" value="F420-binding_dom_put"/>
</dbReference>
<evidence type="ECO:0000313" key="3">
    <source>
        <dbReference type="EMBL" id="SEC18948.1"/>
    </source>
</evidence>
<dbReference type="InterPro" id="IPR012349">
    <property type="entry name" value="Split_barrel_FMN-bd"/>
</dbReference>
<dbReference type="RefSeq" id="WP_068526399.1">
    <property type="nucleotide sequence ID" value="NZ_CBDRGN010000001.1"/>
</dbReference>
<organism evidence="3 4">
    <name type="scientific">Tsukamurella tyrosinosolvens</name>
    <dbReference type="NCBI Taxonomy" id="57704"/>
    <lineage>
        <taxon>Bacteria</taxon>
        <taxon>Bacillati</taxon>
        <taxon>Actinomycetota</taxon>
        <taxon>Actinomycetes</taxon>
        <taxon>Mycobacteriales</taxon>
        <taxon>Tsukamurellaceae</taxon>
        <taxon>Tsukamurella</taxon>
    </lineage>
</organism>
<keyword evidence="4" id="KW-1185">Reference proteome</keyword>
<dbReference type="NCBIfam" id="TIGR03618">
    <property type="entry name" value="Rv1155_F420"/>
    <property type="match status" value="1"/>
</dbReference>
<dbReference type="Proteomes" id="UP000182241">
    <property type="component" value="Unassembled WGS sequence"/>
</dbReference>
<dbReference type="EMBL" id="FNSA01000003">
    <property type="protein sequence ID" value="SEC18948.1"/>
    <property type="molecule type" value="Genomic_DNA"/>
</dbReference>
<dbReference type="GeneID" id="300999384"/>
<dbReference type="GO" id="GO:0016627">
    <property type="term" value="F:oxidoreductase activity, acting on the CH-CH group of donors"/>
    <property type="evidence" value="ECO:0007669"/>
    <property type="project" value="TreeGrafter"/>
</dbReference>
<gene>
    <name evidence="3" type="ORF">SAMN04489793_1751</name>
</gene>
<accession>A0A1H4QHD5</accession>
<dbReference type="GO" id="GO:0005829">
    <property type="term" value="C:cytosol"/>
    <property type="evidence" value="ECO:0007669"/>
    <property type="project" value="TreeGrafter"/>
</dbReference>
<dbReference type="PANTHER" id="PTHR35176">
    <property type="entry name" value="HEME OXYGENASE HI_0854-RELATED"/>
    <property type="match status" value="1"/>
</dbReference>
<dbReference type="AlphaFoldDB" id="A0A1H4QHD5"/>
<dbReference type="InterPro" id="IPR011576">
    <property type="entry name" value="Pyridox_Oxase_N"/>
</dbReference>
<dbReference type="Pfam" id="PF01243">
    <property type="entry name" value="PNPOx_N"/>
    <property type="match status" value="1"/>
</dbReference>
<dbReference type="GO" id="GO:0070967">
    <property type="term" value="F:coenzyme F420 binding"/>
    <property type="evidence" value="ECO:0007669"/>
    <property type="project" value="TreeGrafter"/>
</dbReference>
<name>A0A1H4QHD5_TSUTY</name>